<dbReference type="InterPro" id="IPR004875">
    <property type="entry name" value="DDE_SF_endonuclease_dom"/>
</dbReference>
<reference evidence="2 3" key="1">
    <citation type="journal article" date="2020" name="G3 (Bethesda)">
        <title>Draft Genome of the Common Snapping Turtle, Chelydra serpentina, a Model for Phenotypic Plasticity in Reptiles.</title>
        <authorList>
            <person name="Das D."/>
            <person name="Singh S.K."/>
            <person name="Bierstedt J."/>
            <person name="Erickson A."/>
            <person name="Galli G.L.J."/>
            <person name="Crossley D.A. 2nd"/>
            <person name="Rhen T."/>
        </authorList>
    </citation>
    <scope>NUCLEOTIDE SEQUENCE [LARGE SCALE GENOMIC DNA]</scope>
    <source>
        <strain evidence="2">KW</strain>
    </source>
</reference>
<dbReference type="PANTHER" id="PTHR19303:SF16">
    <property type="entry name" value="JERKY PROTEIN HOMOLOG-LIKE"/>
    <property type="match status" value="1"/>
</dbReference>
<accession>A0A8T1T7J1</accession>
<dbReference type="GO" id="GO:0005634">
    <property type="term" value="C:nucleus"/>
    <property type="evidence" value="ECO:0007669"/>
    <property type="project" value="TreeGrafter"/>
</dbReference>
<dbReference type="GO" id="GO:0003677">
    <property type="term" value="F:DNA binding"/>
    <property type="evidence" value="ECO:0007669"/>
    <property type="project" value="TreeGrafter"/>
</dbReference>
<gene>
    <name evidence="2" type="ORF">G0U57_010240</name>
</gene>
<comment type="caution">
    <text evidence="2">The sequence shown here is derived from an EMBL/GenBank/DDBJ whole genome shotgun (WGS) entry which is preliminary data.</text>
</comment>
<proteinExistence type="predicted"/>
<dbReference type="Pfam" id="PF03184">
    <property type="entry name" value="DDE_1"/>
    <property type="match status" value="1"/>
</dbReference>
<organism evidence="2 3">
    <name type="scientific">Chelydra serpentina</name>
    <name type="common">Snapping turtle</name>
    <name type="synonym">Testudo serpentina</name>
    <dbReference type="NCBI Taxonomy" id="8475"/>
    <lineage>
        <taxon>Eukaryota</taxon>
        <taxon>Metazoa</taxon>
        <taxon>Chordata</taxon>
        <taxon>Craniata</taxon>
        <taxon>Vertebrata</taxon>
        <taxon>Euteleostomi</taxon>
        <taxon>Archelosauria</taxon>
        <taxon>Testudinata</taxon>
        <taxon>Testudines</taxon>
        <taxon>Cryptodira</taxon>
        <taxon>Durocryptodira</taxon>
        <taxon>Americhelydia</taxon>
        <taxon>Chelydroidea</taxon>
        <taxon>Chelydridae</taxon>
        <taxon>Chelydra</taxon>
    </lineage>
</organism>
<dbReference type="PANTHER" id="PTHR19303">
    <property type="entry name" value="TRANSPOSON"/>
    <property type="match status" value="1"/>
</dbReference>
<protein>
    <submittedName>
        <fullName evidence="2">Jrk-like</fullName>
    </submittedName>
</protein>
<dbReference type="Proteomes" id="UP000765507">
    <property type="component" value="Unassembled WGS sequence"/>
</dbReference>
<sequence length="108" mass="12484">MIGIARSPRCFHHVNMKALPFEYTNSKNAWMNRSIFEDWFHKTFMPAVWAHLRKLKQEGKALLLLDNCPAHPTAENLFSRDGKIKVCYLLKNTTSEIQPLDQGIISVI</sequence>
<dbReference type="InterPro" id="IPR050863">
    <property type="entry name" value="CenT-Element_Derived"/>
</dbReference>
<evidence type="ECO:0000259" key="1">
    <source>
        <dbReference type="Pfam" id="PF03184"/>
    </source>
</evidence>
<keyword evidence="3" id="KW-1185">Reference proteome</keyword>
<evidence type="ECO:0000313" key="2">
    <source>
        <dbReference type="EMBL" id="KAG6937251.1"/>
    </source>
</evidence>
<dbReference type="OrthoDB" id="125347at2759"/>
<evidence type="ECO:0000313" key="3">
    <source>
        <dbReference type="Proteomes" id="UP000765507"/>
    </source>
</evidence>
<name>A0A8T1T7J1_CHESE</name>
<feature type="domain" description="DDE-1" evidence="1">
    <location>
        <begin position="2"/>
        <end position="107"/>
    </location>
</feature>
<dbReference type="AlphaFoldDB" id="A0A8T1T7J1"/>
<dbReference type="EMBL" id="JAHGAV010000026">
    <property type="protein sequence ID" value="KAG6937251.1"/>
    <property type="molecule type" value="Genomic_DNA"/>
</dbReference>